<protein>
    <submittedName>
        <fullName evidence="1">Uncharacterized protein</fullName>
    </submittedName>
</protein>
<comment type="caution">
    <text evidence="1">The sequence shown here is derived from an EMBL/GenBank/DDBJ whole genome shotgun (WGS) entry which is preliminary data.</text>
</comment>
<keyword evidence="2" id="KW-1185">Reference proteome</keyword>
<sequence>MRPDDLSARVPPRIALSSQDPSGSFFELGPPVVPRFAMNPVDPQGRTRSRWKWFVIAAAAIVPVVVAAVWLIAEPASPDRTPDCVVVAETTRQWQATVASLTPAQGAIGPTDEFVDQQYLKMAAMMQAAADSVKTPEIKQHLSEWATAADRLAITQQNAAGESPGMPDEMLEVFTHINDAAGALGELCPNMPSVQR</sequence>
<reference evidence="1 2" key="1">
    <citation type="journal article" date="2021" name="Chemosphere">
        <title>Bioballs carrying a syntrophic Rhodococcus and Mycolicibacterium consortium for simultaneous sorption and biodegradation of fuel oil in contaminated freshwater.</title>
        <authorList>
            <person name="Naloka K."/>
            <person name="Polrit D."/>
            <person name="Muangchinda C."/>
            <person name="Thoetkiattikul H."/>
            <person name="Pinyakong O."/>
        </authorList>
    </citation>
    <scope>NUCLEOTIDE SEQUENCE [LARGE SCALE GENOMIC DNA]</scope>
    <source>
        <strain evidence="1 2">J101</strain>
    </source>
</reference>
<name>A0ACC6MG46_MYCPF</name>
<evidence type="ECO:0000313" key="2">
    <source>
        <dbReference type="Proteomes" id="UP001289645"/>
    </source>
</evidence>
<dbReference type="Proteomes" id="UP001289645">
    <property type="component" value="Unassembled WGS sequence"/>
</dbReference>
<organism evidence="1 2">
    <name type="scientific">Mycolicibacterium parafortuitum</name>
    <name type="common">Mycobacterium parafortuitum</name>
    <dbReference type="NCBI Taxonomy" id="39692"/>
    <lineage>
        <taxon>Bacteria</taxon>
        <taxon>Bacillati</taxon>
        <taxon>Actinomycetota</taxon>
        <taxon>Actinomycetes</taxon>
        <taxon>Mycobacteriales</taxon>
        <taxon>Mycobacteriaceae</taxon>
        <taxon>Mycolicibacterium</taxon>
    </lineage>
</organism>
<accession>A0ACC6MG46</accession>
<proteinExistence type="predicted"/>
<evidence type="ECO:0000313" key="1">
    <source>
        <dbReference type="EMBL" id="MDZ5085931.1"/>
    </source>
</evidence>
<dbReference type="EMBL" id="JAOXLN010000010">
    <property type="protein sequence ID" value="MDZ5085931.1"/>
    <property type="molecule type" value="Genomic_DNA"/>
</dbReference>
<gene>
    <name evidence="1" type="ORF">OHX15_11100</name>
</gene>